<keyword evidence="4" id="KW-1185">Reference proteome</keyword>
<comment type="caution">
    <text evidence="3">The sequence shown here is derived from an EMBL/GenBank/DDBJ whole genome shotgun (WGS) entry which is preliminary data.</text>
</comment>
<dbReference type="Proteomes" id="UP000243515">
    <property type="component" value="Unassembled WGS sequence"/>
</dbReference>
<name>A0A232LMD8_9EURO</name>
<feature type="compositionally biased region" description="Polar residues" evidence="2">
    <location>
        <begin position="321"/>
        <end position="338"/>
    </location>
</feature>
<reference evidence="3 4" key="1">
    <citation type="journal article" date="2015" name="Environ. Microbiol.">
        <title>Metagenome sequence of Elaphomyces granulatus from sporocarp tissue reveals Ascomycota ectomycorrhizal fingerprints of genome expansion and a Proteobacteria-rich microbiome.</title>
        <authorList>
            <person name="Quandt C.A."/>
            <person name="Kohler A."/>
            <person name="Hesse C.N."/>
            <person name="Sharpton T.J."/>
            <person name="Martin F."/>
            <person name="Spatafora J.W."/>
        </authorList>
    </citation>
    <scope>NUCLEOTIDE SEQUENCE [LARGE SCALE GENOMIC DNA]</scope>
    <source>
        <strain evidence="3 4">OSC145934</strain>
    </source>
</reference>
<accession>A0A232LMD8</accession>
<evidence type="ECO:0000313" key="4">
    <source>
        <dbReference type="Proteomes" id="UP000243515"/>
    </source>
</evidence>
<feature type="coiled-coil region" evidence="1">
    <location>
        <begin position="28"/>
        <end position="91"/>
    </location>
</feature>
<dbReference type="EMBL" id="NPHW01007213">
    <property type="protein sequence ID" value="OXV05305.1"/>
    <property type="molecule type" value="Genomic_DNA"/>
</dbReference>
<sequence>MERSYQGQMALQAIHNASAELQEQLQLAAADSSAVDNLKAQVTELEEKLAIAEEATTAAEQKSKARIEELMNKHSAKLAEIQRERAGLEQKYQITAALQSDHTATRTQLETVLSAIQEELTGIKSTHEQTVNELDVVKARNQELEEKIERESNEQIGKNMPVLAQLTEIDPAISANRKRIPELETDPAALMAKPETNSEPKASGVATSKWATTNDNANEITSPDPAEGEDPGFLAFSVKFTIACDTSSSSPETMMPLSIVRPRPLSLSMQTSPSPFFKKRESQWDRHQHRADVPTPLTNPDPFSPFSSVAPTGPDDMMPGQTRSTTANRASKPSLSLDPTFSRTEIQEANHSTGLESTHKQTFNELDAVKARNQELEEKIGSDERELNDQIDGNTSPLTQHMEIGPAVSADRGRIRQLEAEPAVIKGTNSKPKAGNVATSKWATTNENANENANEISSPDPAEGEDLGFLTFSVKFIITCDTSNPPTEAMTPLSTTWPRPLSLSMQAFPSPFKRRESQWNRYQHRADIPTPLTNPNPFSPFSSVVPTGPDNTMAEQTRTATANWASRQGSLSLDPTFSPTEIQGDLTGLKSTHEQAKARNWGLEEKISSGERELNNQIGRNVSPLTIDPAFTNRKRIRQLEAELATLKAKPKTNSVSKASGVGASKWATTNENVNETTGPDPAEGRDLGYLDFSVKFIITCDTSSSPPETMMPLNIMRPRPLSLSMQTSERAFNRGITSPKWN</sequence>
<keyword evidence="1" id="KW-0175">Coiled coil</keyword>
<dbReference type="PANTHER" id="PTHR45615">
    <property type="entry name" value="MYOSIN HEAVY CHAIN, NON-MUSCLE"/>
    <property type="match status" value="1"/>
</dbReference>
<proteinExistence type="predicted"/>
<dbReference type="PANTHER" id="PTHR45615:SF53">
    <property type="entry name" value="MYOSIN HEAVY CHAIN"/>
    <property type="match status" value="1"/>
</dbReference>
<evidence type="ECO:0000313" key="3">
    <source>
        <dbReference type="EMBL" id="OXV05305.1"/>
    </source>
</evidence>
<gene>
    <name evidence="3" type="ORF">Egran_06928</name>
</gene>
<evidence type="ECO:0000256" key="1">
    <source>
        <dbReference type="SAM" id="Coils"/>
    </source>
</evidence>
<dbReference type="OrthoDB" id="2289094at2759"/>
<feature type="compositionally biased region" description="Basic and acidic residues" evidence="2">
    <location>
        <begin position="278"/>
        <end position="292"/>
    </location>
</feature>
<dbReference type="AlphaFoldDB" id="A0A232LMD8"/>
<organism evidence="3 4">
    <name type="scientific">Elaphomyces granulatus</name>
    <dbReference type="NCBI Taxonomy" id="519963"/>
    <lineage>
        <taxon>Eukaryota</taxon>
        <taxon>Fungi</taxon>
        <taxon>Dikarya</taxon>
        <taxon>Ascomycota</taxon>
        <taxon>Pezizomycotina</taxon>
        <taxon>Eurotiomycetes</taxon>
        <taxon>Eurotiomycetidae</taxon>
        <taxon>Eurotiales</taxon>
        <taxon>Elaphomycetaceae</taxon>
        <taxon>Elaphomyces</taxon>
    </lineage>
</organism>
<feature type="region of interest" description="Disordered" evidence="2">
    <location>
        <begin position="265"/>
        <end position="338"/>
    </location>
</feature>
<feature type="coiled-coil region" evidence="1">
    <location>
        <begin position="127"/>
        <end position="154"/>
    </location>
</feature>
<evidence type="ECO:0000256" key="2">
    <source>
        <dbReference type="SAM" id="MobiDB-lite"/>
    </source>
</evidence>
<protein>
    <submittedName>
        <fullName evidence="3">Uncharacterized protein</fullName>
    </submittedName>
</protein>
<feature type="coiled-coil region" evidence="1">
    <location>
        <begin position="359"/>
        <end position="386"/>
    </location>
</feature>